<feature type="compositionally biased region" description="Basic and acidic residues" evidence="1">
    <location>
        <begin position="142"/>
        <end position="159"/>
    </location>
</feature>
<dbReference type="OrthoDB" id="73788at2759"/>
<feature type="compositionally biased region" description="Acidic residues" evidence="1">
    <location>
        <begin position="342"/>
        <end position="359"/>
    </location>
</feature>
<evidence type="ECO:0000313" key="3">
    <source>
        <dbReference type="EMBL" id="PNS15110.1"/>
    </source>
</evidence>
<dbReference type="EMBL" id="NKHZ01000081">
    <property type="protein sequence ID" value="PNS15110.1"/>
    <property type="molecule type" value="Genomic_DNA"/>
</dbReference>
<dbReference type="Gene3D" id="1.10.3970.10">
    <property type="entry name" value="BSD domain"/>
    <property type="match status" value="1"/>
</dbReference>
<proteinExistence type="predicted"/>
<feature type="compositionally biased region" description="Basic and acidic residues" evidence="1">
    <location>
        <begin position="390"/>
        <end position="403"/>
    </location>
</feature>
<sequence length="437" mass="48170">MDVAYDHIQEEALAPEEGARQQGEQGDKPAGLNAEFQEAFKAVSASPWGARLGGFFGQVKKQSETLYTEAQKEYTTISSQATRGLTDLQSNLASRARAISINQPEADGSAASFSDPNFVLPASPTKTIKPSDVHGDVPSGGKGKEPARDEGDSEIERPESLPADIVKEATFMVSRFRLEAASRLKDVRKAEDAADEALLKFGSNIQKFFRDAVTVTAPETGAEGRDGQREVLFETNDSEGKRVFHSSRFDAQLHVIMSSKESFLKDPESGEWAGFKERWDVEKKTDDIAKELDRYEELRGVFGTLVPERVEYGTFWARYYFLKGVVEEEERRRKEVLKGAVADDDEEVGWGDEDEDDESTTPVNTSKVNPASQSTTTLTPSKAGVAAEQSPRRSNEEDKKSTADSDASYDMVSGATSKTPSSPKESKKDESDEEDWE</sequence>
<keyword evidence="4" id="KW-1185">Reference proteome</keyword>
<feature type="region of interest" description="Disordered" evidence="1">
    <location>
        <begin position="340"/>
        <end position="437"/>
    </location>
</feature>
<dbReference type="SMART" id="SM00751">
    <property type="entry name" value="BSD"/>
    <property type="match status" value="1"/>
</dbReference>
<dbReference type="PROSITE" id="PS50858">
    <property type="entry name" value="BSD"/>
    <property type="match status" value="1"/>
</dbReference>
<protein>
    <submittedName>
        <fullName evidence="3">BSD domain-containing protein</fullName>
    </submittedName>
</protein>
<dbReference type="InParanoid" id="A0A2K1QJN5"/>
<reference evidence="3 4" key="1">
    <citation type="submission" date="2017-06" db="EMBL/GenBank/DDBJ databases">
        <title>Draft genome sequence of a variant of Elsinoe murrayae.</title>
        <authorList>
            <person name="Cheng Q."/>
        </authorList>
    </citation>
    <scope>NUCLEOTIDE SEQUENCE [LARGE SCALE GENOMIC DNA]</scope>
    <source>
        <strain evidence="3 4">CQ-2017a</strain>
    </source>
</reference>
<dbReference type="InterPro" id="IPR035925">
    <property type="entry name" value="BSD_dom_sf"/>
</dbReference>
<dbReference type="AlphaFoldDB" id="A0A2K1QJN5"/>
<dbReference type="InterPro" id="IPR051494">
    <property type="entry name" value="BSD_domain-containing"/>
</dbReference>
<dbReference type="Proteomes" id="UP000243797">
    <property type="component" value="Unassembled WGS sequence"/>
</dbReference>
<comment type="caution">
    <text evidence="3">The sequence shown here is derived from an EMBL/GenBank/DDBJ whole genome shotgun (WGS) entry which is preliminary data.</text>
</comment>
<evidence type="ECO:0000313" key="4">
    <source>
        <dbReference type="Proteomes" id="UP000243797"/>
    </source>
</evidence>
<organism evidence="3 4">
    <name type="scientific">Sphaceloma murrayae</name>
    <dbReference type="NCBI Taxonomy" id="2082308"/>
    <lineage>
        <taxon>Eukaryota</taxon>
        <taxon>Fungi</taxon>
        <taxon>Dikarya</taxon>
        <taxon>Ascomycota</taxon>
        <taxon>Pezizomycotina</taxon>
        <taxon>Dothideomycetes</taxon>
        <taxon>Dothideomycetidae</taxon>
        <taxon>Myriangiales</taxon>
        <taxon>Elsinoaceae</taxon>
        <taxon>Sphaceloma</taxon>
    </lineage>
</organism>
<gene>
    <name evidence="3" type="ORF">CAC42_2339</name>
</gene>
<evidence type="ECO:0000256" key="1">
    <source>
        <dbReference type="SAM" id="MobiDB-lite"/>
    </source>
</evidence>
<dbReference type="Pfam" id="PF03909">
    <property type="entry name" value="BSD"/>
    <property type="match status" value="1"/>
</dbReference>
<dbReference type="PANTHER" id="PTHR16019:SF5">
    <property type="entry name" value="BSD DOMAIN-CONTAINING PROTEIN 1"/>
    <property type="match status" value="1"/>
</dbReference>
<name>A0A2K1QJN5_9PEZI</name>
<accession>A0A2K1QJN5</accession>
<dbReference type="STRING" id="2082308.A0A2K1QJN5"/>
<feature type="region of interest" description="Disordered" evidence="1">
    <location>
        <begin position="105"/>
        <end position="161"/>
    </location>
</feature>
<dbReference type="GO" id="GO:0005737">
    <property type="term" value="C:cytoplasm"/>
    <property type="evidence" value="ECO:0007669"/>
    <property type="project" value="TreeGrafter"/>
</dbReference>
<feature type="compositionally biased region" description="Polar residues" evidence="1">
    <location>
        <begin position="360"/>
        <end position="380"/>
    </location>
</feature>
<dbReference type="InterPro" id="IPR005607">
    <property type="entry name" value="BSD_dom"/>
</dbReference>
<feature type="compositionally biased region" description="Basic and acidic residues" evidence="1">
    <location>
        <begin position="1"/>
        <end position="10"/>
    </location>
</feature>
<evidence type="ECO:0000259" key="2">
    <source>
        <dbReference type="PROSITE" id="PS50858"/>
    </source>
</evidence>
<feature type="domain" description="BSD" evidence="2">
    <location>
        <begin position="275"/>
        <end position="327"/>
    </location>
</feature>
<dbReference type="PANTHER" id="PTHR16019">
    <property type="entry name" value="SYNAPSE-ASSOCIATED PROTEIN"/>
    <property type="match status" value="1"/>
</dbReference>
<feature type="region of interest" description="Disordered" evidence="1">
    <location>
        <begin position="1"/>
        <end position="31"/>
    </location>
</feature>
<dbReference type="SUPFAM" id="SSF140383">
    <property type="entry name" value="BSD domain-like"/>
    <property type="match status" value="1"/>
</dbReference>